<evidence type="ECO:0000313" key="2">
    <source>
        <dbReference type="Proteomes" id="UP001303601"/>
    </source>
</evidence>
<dbReference type="RefSeq" id="WP_140031465.1">
    <property type="nucleotide sequence ID" value="NZ_AP027305.1"/>
</dbReference>
<accession>A0ABZ0P9U3</accession>
<proteinExistence type="predicted"/>
<protein>
    <submittedName>
        <fullName evidence="1">Uncharacterized protein</fullName>
    </submittedName>
</protein>
<keyword evidence="2" id="KW-1185">Reference proteome</keyword>
<evidence type="ECO:0000313" key="1">
    <source>
        <dbReference type="EMBL" id="WPB53713.1"/>
    </source>
</evidence>
<sequence length="111" mass="13397">MRKTLEKNKELAQYKELINKKTAIKIEDIKKYPFIANKDKLMNLKSIFIKVQRKLIDLFEFSLDADLRIIYNKLFKTDSGFSLKWNNFCFSKATYYRKLKQLFLAIFWLIA</sequence>
<gene>
    <name evidence="1" type="ORF">R9B83_01840</name>
</gene>
<dbReference type="GeneID" id="94493613"/>
<dbReference type="Proteomes" id="UP001303601">
    <property type="component" value="Chromosome"/>
</dbReference>
<organism evidence="1 2">
    <name type="scientific">Metamycoplasma equirhinis</name>
    <dbReference type="NCBI Taxonomy" id="92402"/>
    <lineage>
        <taxon>Bacteria</taxon>
        <taxon>Bacillati</taxon>
        <taxon>Mycoplasmatota</taxon>
        <taxon>Mycoplasmoidales</taxon>
        <taxon>Metamycoplasmataceae</taxon>
        <taxon>Metamycoplasma</taxon>
    </lineage>
</organism>
<name>A0ABZ0P9U3_9BACT</name>
<dbReference type="EMBL" id="CP137845">
    <property type="protein sequence ID" value="WPB53713.1"/>
    <property type="molecule type" value="Genomic_DNA"/>
</dbReference>
<reference evidence="1" key="1">
    <citation type="submission" date="2023-11" db="EMBL/GenBank/DDBJ databases">
        <title>Completed genome sequence of Mycoplasma equirhinis type strain M432/72.</title>
        <authorList>
            <person name="Spergser J."/>
        </authorList>
    </citation>
    <scope>NUCLEOTIDE SEQUENCE [LARGE SCALE GENOMIC DNA]</scope>
    <source>
        <strain evidence="1">M432/72</strain>
    </source>
</reference>